<dbReference type="PROSITE" id="PS50929">
    <property type="entry name" value="ABC_TM1F"/>
    <property type="match status" value="1"/>
</dbReference>
<feature type="transmembrane region" description="Helical" evidence="10">
    <location>
        <begin position="43"/>
        <end position="63"/>
    </location>
</feature>
<evidence type="ECO:0000256" key="3">
    <source>
        <dbReference type="ARBA" id="ARBA00022475"/>
    </source>
</evidence>
<reference evidence="13 14" key="1">
    <citation type="journal article" date="2015" name="Stand. Genomic Sci.">
        <title>Genomic Encyclopedia of Bacterial and Archaeal Type Strains, Phase III: the genomes of soil and plant-associated and newly described type strains.</title>
        <authorList>
            <person name="Whitman W.B."/>
            <person name="Woyke T."/>
            <person name="Klenk H.P."/>
            <person name="Zhou Y."/>
            <person name="Lilburn T.G."/>
            <person name="Beck B.J."/>
            <person name="De Vos P."/>
            <person name="Vandamme P."/>
            <person name="Eisen J.A."/>
            <person name="Garrity G."/>
            <person name="Hugenholtz P."/>
            <person name="Kyrpides N.C."/>
        </authorList>
    </citation>
    <scope>NUCLEOTIDE SEQUENCE [LARGE SCALE GENOMIC DNA]</scope>
    <source>
        <strain evidence="13 14">VKM Ac-2572</strain>
    </source>
</reference>
<evidence type="ECO:0000256" key="9">
    <source>
        <dbReference type="ARBA" id="ARBA00023136"/>
    </source>
</evidence>
<feature type="transmembrane region" description="Helical" evidence="10">
    <location>
        <begin position="120"/>
        <end position="142"/>
    </location>
</feature>
<keyword evidence="5 10" id="KW-0812">Transmembrane</keyword>
<dbReference type="GO" id="GO:0005524">
    <property type="term" value="F:ATP binding"/>
    <property type="evidence" value="ECO:0007669"/>
    <property type="project" value="UniProtKB-KW"/>
</dbReference>
<dbReference type="InterPro" id="IPR036640">
    <property type="entry name" value="ABC1_TM_sf"/>
</dbReference>
<comment type="subcellular location">
    <subcellularLocation>
        <location evidence="1">Cell membrane</location>
        <topology evidence="1">Multi-pass membrane protein</topology>
    </subcellularLocation>
</comment>
<feature type="transmembrane region" description="Helical" evidence="10">
    <location>
        <begin position="269"/>
        <end position="291"/>
    </location>
</feature>
<dbReference type="Pfam" id="PF00005">
    <property type="entry name" value="ABC_tran"/>
    <property type="match status" value="1"/>
</dbReference>
<evidence type="ECO:0000256" key="7">
    <source>
        <dbReference type="ARBA" id="ARBA00022840"/>
    </source>
</evidence>
<keyword evidence="9 10" id="KW-0472">Membrane</keyword>
<keyword evidence="2" id="KW-0813">Transport</keyword>
<keyword evidence="14" id="KW-1185">Reference proteome</keyword>
<evidence type="ECO:0000259" key="11">
    <source>
        <dbReference type="PROSITE" id="PS50893"/>
    </source>
</evidence>
<evidence type="ECO:0000256" key="8">
    <source>
        <dbReference type="ARBA" id="ARBA00022989"/>
    </source>
</evidence>
<dbReference type="AlphaFoldDB" id="A0A4R2HB84"/>
<name>A0A4R2HB84_9ACTN</name>
<dbReference type="SUPFAM" id="SSF52540">
    <property type="entry name" value="P-loop containing nucleoside triphosphate hydrolases"/>
    <property type="match status" value="1"/>
</dbReference>
<comment type="caution">
    <text evidence="13">The sequence shown here is derived from an EMBL/GenBank/DDBJ whole genome shotgun (WGS) entry which is preliminary data.</text>
</comment>
<dbReference type="RefSeq" id="WP_199238426.1">
    <property type="nucleotide sequence ID" value="NZ_SLWN01000009.1"/>
</dbReference>
<evidence type="ECO:0000313" key="14">
    <source>
        <dbReference type="Proteomes" id="UP000294508"/>
    </source>
</evidence>
<evidence type="ECO:0000256" key="2">
    <source>
        <dbReference type="ARBA" id="ARBA00022448"/>
    </source>
</evidence>
<keyword evidence="6" id="KW-0547">Nucleotide-binding</keyword>
<dbReference type="InterPro" id="IPR003439">
    <property type="entry name" value="ABC_transporter-like_ATP-bd"/>
</dbReference>
<feature type="transmembrane region" description="Helical" evidence="10">
    <location>
        <begin position="235"/>
        <end position="257"/>
    </location>
</feature>
<keyword evidence="7 13" id="KW-0067">ATP-binding</keyword>
<dbReference type="PANTHER" id="PTHR24221:SF654">
    <property type="entry name" value="ATP-BINDING CASSETTE SUB-FAMILY B MEMBER 6"/>
    <property type="match status" value="1"/>
</dbReference>
<dbReference type="GO" id="GO:0034040">
    <property type="term" value="F:ATPase-coupled lipid transmembrane transporter activity"/>
    <property type="evidence" value="ECO:0007669"/>
    <property type="project" value="TreeGrafter"/>
</dbReference>
<dbReference type="GO" id="GO:0005886">
    <property type="term" value="C:plasma membrane"/>
    <property type="evidence" value="ECO:0007669"/>
    <property type="project" value="UniProtKB-SubCell"/>
</dbReference>
<feature type="transmembrane region" description="Helical" evidence="10">
    <location>
        <begin position="148"/>
        <end position="168"/>
    </location>
</feature>
<dbReference type="InterPro" id="IPR011527">
    <property type="entry name" value="ABC1_TM_dom"/>
</dbReference>
<dbReference type="GO" id="GO:0016887">
    <property type="term" value="F:ATP hydrolysis activity"/>
    <property type="evidence" value="ECO:0007669"/>
    <property type="project" value="InterPro"/>
</dbReference>
<dbReference type="PANTHER" id="PTHR24221">
    <property type="entry name" value="ATP-BINDING CASSETTE SUB-FAMILY B"/>
    <property type="match status" value="1"/>
</dbReference>
<dbReference type="InterPro" id="IPR039421">
    <property type="entry name" value="Type_1_exporter"/>
</dbReference>
<dbReference type="Gene3D" id="3.40.50.300">
    <property type="entry name" value="P-loop containing nucleotide triphosphate hydrolases"/>
    <property type="match status" value="1"/>
</dbReference>
<feature type="domain" description="ABC transmembrane type-1" evidence="12">
    <location>
        <begin position="10"/>
        <end position="293"/>
    </location>
</feature>
<gene>
    <name evidence="13" type="ORF">EV652_109352</name>
</gene>
<keyword evidence="3" id="KW-1003">Cell membrane</keyword>
<dbReference type="Gene3D" id="1.20.1560.10">
    <property type="entry name" value="ABC transporter type 1, transmembrane domain"/>
    <property type="match status" value="1"/>
</dbReference>
<dbReference type="FunFam" id="3.40.50.300:FF:001001">
    <property type="entry name" value="Multidrug ABC transporter ATP-binding protein"/>
    <property type="match status" value="1"/>
</dbReference>
<dbReference type="InterPro" id="IPR014223">
    <property type="entry name" value="ABC_CydC/D"/>
</dbReference>
<feature type="domain" description="ABC transporter" evidence="11">
    <location>
        <begin position="327"/>
        <end position="561"/>
    </location>
</feature>
<keyword evidence="8 10" id="KW-1133">Transmembrane helix</keyword>
<dbReference type="SUPFAM" id="SSF90123">
    <property type="entry name" value="ABC transporter transmembrane region"/>
    <property type="match status" value="1"/>
</dbReference>
<evidence type="ECO:0000313" key="13">
    <source>
        <dbReference type="EMBL" id="TCO23524.1"/>
    </source>
</evidence>
<dbReference type="Pfam" id="PF00664">
    <property type="entry name" value="ABC_membrane"/>
    <property type="match status" value="1"/>
</dbReference>
<dbReference type="SMART" id="SM00382">
    <property type="entry name" value="AAA"/>
    <property type="match status" value="1"/>
</dbReference>
<evidence type="ECO:0000259" key="12">
    <source>
        <dbReference type="PROSITE" id="PS50929"/>
    </source>
</evidence>
<dbReference type="GO" id="GO:0045454">
    <property type="term" value="P:cell redox homeostasis"/>
    <property type="evidence" value="ECO:0007669"/>
    <property type="project" value="InterPro"/>
</dbReference>
<dbReference type="PROSITE" id="PS50893">
    <property type="entry name" value="ABC_TRANSPORTER_2"/>
    <property type="match status" value="1"/>
</dbReference>
<dbReference type="NCBIfam" id="TIGR02868">
    <property type="entry name" value="CydC"/>
    <property type="match status" value="1"/>
</dbReference>
<dbReference type="PROSITE" id="PS00211">
    <property type="entry name" value="ABC_TRANSPORTER_1"/>
    <property type="match status" value="1"/>
</dbReference>
<dbReference type="InterPro" id="IPR003593">
    <property type="entry name" value="AAA+_ATPase"/>
</dbReference>
<evidence type="ECO:0000256" key="10">
    <source>
        <dbReference type="SAM" id="Phobius"/>
    </source>
</evidence>
<evidence type="ECO:0000256" key="5">
    <source>
        <dbReference type="ARBA" id="ARBA00022692"/>
    </source>
</evidence>
<accession>A0A4R2HB84</accession>
<dbReference type="InterPro" id="IPR017871">
    <property type="entry name" value="ABC_transporter-like_CS"/>
</dbReference>
<evidence type="ECO:0000256" key="4">
    <source>
        <dbReference type="ARBA" id="ARBA00022519"/>
    </source>
</evidence>
<dbReference type="InterPro" id="IPR027417">
    <property type="entry name" value="P-loop_NTPase"/>
</dbReference>
<dbReference type="EMBL" id="SLWN01000009">
    <property type="protein sequence ID" value="TCO23524.1"/>
    <property type="molecule type" value="Genomic_DNA"/>
</dbReference>
<proteinExistence type="predicted"/>
<organism evidence="13 14">
    <name type="scientific">Kribbella steppae</name>
    <dbReference type="NCBI Taxonomy" id="2512223"/>
    <lineage>
        <taxon>Bacteria</taxon>
        <taxon>Bacillati</taxon>
        <taxon>Actinomycetota</taxon>
        <taxon>Actinomycetes</taxon>
        <taxon>Propionibacteriales</taxon>
        <taxon>Kribbellaceae</taxon>
        <taxon>Kribbella</taxon>
    </lineage>
</organism>
<dbReference type="Proteomes" id="UP000294508">
    <property type="component" value="Unassembled WGS sequence"/>
</dbReference>
<evidence type="ECO:0000256" key="6">
    <source>
        <dbReference type="ARBA" id="ARBA00022741"/>
    </source>
</evidence>
<dbReference type="GO" id="GO:0034775">
    <property type="term" value="P:glutathione transmembrane transport"/>
    <property type="evidence" value="ECO:0007669"/>
    <property type="project" value="InterPro"/>
</dbReference>
<sequence>MTSGVTARLAAASLLGAGGAAAGLGLAATAGWLIARASEHPNMAVLGLAVVGVRFFGISRGLLRYAERLVGHDAAFRVLADVRMKVYGRLERLAPAGLQTFRSGDLLARFVDDVDSLQDLLLRVVSPYVVFVASAGLTVGLVGTLVPTAGVVVVVAVLFCGTAVPVLARHLVRRSEMRQAETRGELSTAVVDLVQGAPDLIAYGAANAQLRRAGRADAELTTVARSAARTAGTGSGLTTLLAGLCVWGVLVAGIVAVDNGQLPGVLLTVVVLVTLAAFELVTGLPQAFAIFERVRRCQARVDALLATEVPVREPAAPVPLPAAPYSIRLRDVRARYPSGHLALDGIDLELAPGDRVAVVGPSGAGKSTLAAVLLRFLELESGAASLNGVCLGDLEPDAVRRVVGLAGQDAHVFDRTIGDNLRLARPDATEAQIRAALAAVGLLDWVEGLPRGLATEVGEHGARLSGGQRQRLVVARALLADFPVLILDEPTEHLDPRAADALTANLLAASSGRTTLLITHRLSGLQTVDRILLLEAGRVVESGTHAELVAARRAYARLWAREKAELIQSE</sequence>
<evidence type="ECO:0000256" key="1">
    <source>
        <dbReference type="ARBA" id="ARBA00004651"/>
    </source>
</evidence>
<dbReference type="GO" id="GO:0140359">
    <property type="term" value="F:ABC-type transporter activity"/>
    <property type="evidence" value="ECO:0007669"/>
    <property type="project" value="InterPro"/>
</dbReference>
<protein>
    <submittedName>
        <fullName evidence="13">ATP-binding cassette subfamily C protein CydC</fullName>
    </submittedName>
</protein>
<keyword evidence="4" id="KW-0997">Cell inner membrane</keyword>